<evidence type="ECO:0000256" key="1">
    <source>
        <dbReference type="ARBA" id="ARBA00005429"/>
    </source>
</evidence>
<dbReference type="eggNOG" id="ENOG502QS9R">
    <property type="taxonomic scope" value="Eukaryota"/>
</dbReference>
<gene>
    <name evidence="6" type="ORF">FOMPIDRAFT_59929</name>
</gene>
<protein>
    <recommendedName>
        <fullName evidence="5">IRG-type G domain-containing protein</fullName>
    </recommendedName>
</protein>
<accession>S8F4F7</accession>
<proteinExistence type="inferred from homology"/>
<dbReference type="InterPro" id="IPR027417">
    <property type="entry name" value="P-loop_NTPase"/>
</dbReference>
<dbReference type="Pfam" id="PF05049">
    <property type="entry name" value="IIGP"/>
    <property type="match status" value="1"/>
</dbReference>
<dbReference type="Proteomes" id="UP000015241">
    <property type="component" value="Unassembled WGS sequence"/>
</dbReference>
<dbReference type="HOGENOM" id="CLU_034479_1_0_1"/>
<dbReference type="InterPro" id="IPR007743">
    <property type="entry name" value="Immunity-related_GTPase-like"/>
</dbReference>
<dbReference type="InParanoid" id="S8F4F7"/>
<dbReference type="GO" id="GO:0005525">
    <property type="term" value="F:GTP binding"/>
    <property type="evidence" value="ECO:0007669"/>
    <property type="project" value="UniProtKB-KW"/>
</dbReference>
<dbReference type="PANTHER" id="PTHR32341">
    <property type="entry name" value="INTERFERON-INDUCIBLE GTPASE"/>
    <property type="match status" value="1"/>
</dbReference>
<dbReference type="InterPro" id="IPR030385">
    <property type="entry name" value="G_IRG_dom"/>
</dbReference>
<name>S8F4F7_FOMSC</name>
<organism evidence="6 7">
    <name type="scientific">Fomitopsis schrenkii</name>
    <name type="common">Brown rot fungus</name>
    <dbReference type="NCBI Taxonomy" id="2126942"/>
    <lineage>
        <taxon>Eukaryota</taxon>
        <taxon>Fungi</taxon>
        <taxon>Dikarya</taxon>
        <taxon>Basidiomycota</taxon>
        <taxon>Agaricomycotina</taxon>
        <taxon>Agaricomycetes</taxon>
        <taxon>Polyporales</taxon>
        <taxon>Fomitopsis</taxon>
    </lineage>
</organism>
<evidence type="ECO:0000256" key="4">
    <source>
        <dbReference type="ARBA" id="ARBA00023134"/>
    </source>
</evidence>
<evidence type="ECO:0000256" key="2">
    <source>
        <dbReference type="ARBA" id="ARBA00022741"/>
    </source>
</evidence>
<evidence type="ECO:0000256" key="3">
    <source>
        <dbReference type="ARBA" id="ARBA00022801"/>
    </source>
</evidence>
<sequence length="220" mass="24649">MRRRLQYEPGLFHFAVSGMSGSGKSSLVNAFRGLRNTSKRAAPVGVVETTSKVVRYPDTPGNPYVWYDVPGAGTLSIPDWQYFTDQGLYIFDCIIVAIDARFTATDIAILRNCVFFQIPTFIVRSKSKQHIENVAKDLPSEDASGLTLERARETYIRETRANIEENLKTAELPQQRVYLVDKDILVRVVKGKPVKGAIDELALLQDITKSIAVTRARPED</sequence>
<evidence type="ECO:0000313" key="6">
    <source>
        <dbReference type="EMBL" id="EPS93844.1"/>
    </source>
</evidence>
<dbReference type="Gene3D" id="3.40.50.300">
    <property type="entry name" value="P-loop containing nucleotide triphosphate hydrolases"/>
    <property type="match status" value="1"/>
</dbReference>
<evidence type="ECO:0000313" key="7">
    <source>
        <dbReference type="Proteomes" id="UP000015241"/>
    </source>
</evidence>
<evidence type="ECO:0000259" key="5">
    <source>
        <dbReference type="PROSITE" id="PS51716"/>
    </source>
</evidence>
<dbReference type="STRING" id="743788.S8F4F7"/>
<dbReference type="GO" id="GO:0016020">
    <property type="term" value="C:membrane"/>
    <property type="evidence" value="ECO:0007669"/>
    <property type="project" value="InterPro"/>
</dbReference>
<dbReference type="AlphaFoldDB" id="S8F4F7"/>
<dbReference type="PANTHER" id="PTHR32341:SF10">
    <property type="entry name" value="INTERFERON-INDUCIBLE GTPASE 5"/>
    <property type="match status" value="1"/>
</dbReference>
<keyword evidence="7" id="KW-1185">Reference proteome</keyword>
<comment type="similarity">
    <text evidence="1">Belongs to the TRAFAC class dynamin-like GTPase superfamily. IRG family.</text>
</comment>
<keyword evidence="2" id="KW-0547">Nucleotide-binding</keyword>
<dbReference type="EMBL" id="KE504254">
    <property type="protein sequence ID" value="EPS93844.1"/>
    <property type="molecule type" value="Genomic_DNA"/>
</dbReference>
<keyword evidence="4" id="KW-0342">GTP-binding</keyword>
<dbReference type="OrthoDB" id="422720at2759"/>
<dbReference type="SUPFAM" id="SSF52540">
    <property type="entry name" value="P-loop containing nucleoside triphosphate hydrolases"/>
    <property type="match status" value="1"/>
</dbReference>
<reference evidence="6 7" key="1">
    <citation type="journal article" date="2012" name="Science">
        <title>The Paleozoic origin of enzymatic lignin decomposition reconstructed from 31 fungal genomes.</title>
        <authorList>
            <person name="Floudas D."/>
            <person name="Binder M."/>
            <person name="Riley R."/>
            <person name="Barry K."/>
            <person name="Blanchette R.A."/>
            <person name="Henrissat B."/>
            <person name="Martinez A.T."/>
            <person name="Otillar R."/>
            <person name="Spatafora J.W."/>
            <person name="Yadav J.S."/>
            <person name="Aerts A."/>
            <person name="Benoit I."/>
            <person name="Boyd A."/>
            <person name="Carlson A."/>
            <person name="Copeland A."/>
            <person name="Coutinho P.M."/>
            <person name="de Vries R.P."/>
            <person name="Ferreira P."/>
            <person name="Findley K."/>
            <person name="Foster B."/>
            <person name="Gaskell J."/>
            <person name="Glotzer D."/>
            <person name="Gorecki P."/>
            <person name="Heitman J."/>
            <person name="Hesse C."/>
            <person name="Hori C."/>
            <person name="Igarashi K."/>
            <person name="Jurgens J.A."/>
            <person name="Kallen N."/>
            <person name="Kersten P."/>
            <person name="Kohler A."/>
            <person name="Kuees U."/>
            <person name="Kumar T.K.A."/>
            <person name="Kuo A."/>
            <person name="LaButti K."/>
            <person name="Larrondo L.F."/>
            <person name="Lindquist E."/>
            <person name="Ling A."/>
            <person name="Lombard V."/>
            <person name="Lucas S."/>
            <person name="Lundell T."/>
            <person name="Martin R."/>
            <person name="McLaughlin D.J."/>
            <person name="Morgenstern I."/>
            <person name="Morin E."/>
            <person name="Murat C."/>
            <person name="Nagy L.G."/>
            <person name="Nolan M."/>
            <person name="Ohm R.A."/>
            <person name="Patyshakuliyeva A."/>
            <person name="Rokas A."/>
            <person name="Ruiz-Duenas F.J."/>
            <person name="Sabat G."/>
            <person name="Salamov A."/>
            <person name="Samejima M."/>
            <person name="Schmutz J."/>
            <person name="Slot J.C."/>
            <person name="St John F."/>
            <person name="Stenlid J."/>
            <person name="Sun H."/>
            <person name="Sun S."/>
            <person name="Syed K."/>
            <person name="Tsang A."/>
            <person name="Wiebenga A."/>
            <person name="Young D."/>
            <person name="Pisabarro A."/>
            <person name="Eastwood D.C."/>
            <person name="Martin F."/>
            <person name="Cullen D."/>
            <person name="Grigoriev I.V."/>
            <person name="Hibbett D.S."/>
        </authorList>
    </citation>
    <scope>NUCLEOTIDE SEQUENCE</scope>
    <source>
        <strain evidence="7">FP-58527</strain>
    </source>
</reference>
<feature type="domain" description="IRG-type G" evidence="5">
    <location>
        <begin position="10"/>
        <end position="202"/>
    </location>
</feature>
<dbReference type="GO" id="GO:0016787">
    <property type="term" value="F:hydrolase activity"/>
    <property type="evidence" value="ECO:0007669"/>
    <property type="project" value="UniProtKB-KW"/>
</dbReference>
<dbReference type="PROSITE" id="PS51716">
    <property type="entry name" value="G_IRG"/>
    <property type="match status" value="1"/>
</dbReference>
<keyword evidence="3" id="KW-0378">Hydrolase</keyword>
<dbReference type="InterPro" id="IPR051515">
    <property type="entry name" value="IRG"/>
</dbReference>